<accession>A0ABY2HGS5</accession>
<evidence type="ECO:0000313" key="3">
    <source>
        <dbReference type="Proteomes" id="UP001642720"/>
    </source>
</evidence>
<dbReference type="EMBL" id="PPTA01000001">
    <property type="protein sequence ID" value="TFB07507.1"/>
    <property type="molecule type" value="Genomic_DNA"/>
</dbReference>
<dbReference type="Proteomes" id="UP001642720">
    <property type="component" value="Unassembled WGS sequence"/>
</dbReference>
<name>A0ABY2HGS5_9HYPO</name>
<feature type="compositionally biased region" description="Acidic residues" evidence="1">
    <location>
        <begin position="73"/>
        <end position="83"/>
    </location>
</feature>
<feature type="compositionally biased region" description="Acidic residues" evidence="1">
    <location>
        <begin position="93"/>
        <end position="109"/>
    </location>
</feature>
<keyword evidence="3" id="KW-1185">Reference proteome</keyword>
<comment type="caution">
    <text evidence="2">The sequence shown here is derived from an EMBL/GenBank/DDBJ whole genome shotgun (WGS) entry which is preliminary data.</text>
</comment>
<gene>
    <name evidence="2" type="ORF">CCMA1212_000637</name>
</gene>
<dbReference type="GeneID" id="300572548"/>
<dbReference type="RefSeq" id="XP_073563708.1">
    <property type="nucleotide sequence ID" value="XM_073698098.1"/>
</dbReference>
<proteinExistence type="predicted"/>
<organism evidence="2 3">
    <name type="scientific">Trichoderma ghanense</name>
    <dbReference type="NCBI Taxonomy" id="65468"/>
    <lineage>
        <taxon>Eukaryota</taxon>
        <taxon>Fungi</taxon>
        <taxon>Dikarya</taxon>
        <taxon>Ascomycota</taxon>
        <taxon>Pezizomycotina</taxon>
        <taxon>Sordariomycetes</taxon>
        <taxon>Hypocreomycetidae</taxon>
        <taxon>Hypocreales</taxon>
        <taxon>Hypocreaceae</taxon>
        <taxon>Trichoderma</taxon>
    </lineage>
</organism>
<evidence type="ECO:0000313" key="2">
    <source>
        <dbReference type="EMBL" id="TFB07507.1"/>
    </source>
</evidence>
<feature type="region of interest" description="Disordered" evidence="1">
    <location>
        <begin position="73"/>
        <end position="118"/>
    </location>
</feature>
<evidence type="ECO:0000256" key="1">
    <source>
        <dbReference type="SAM" id="MobiDB-lite"/>
    </source>
</evidence>
<sequence>MPDGFSVNRRTINVEAGQLPPPATKLIITQILKASQDPPYWAWIIVGAFYDSQGRTLWSTELFVAHLDIQFESDEDPVSEAEAETGTAPEPESGTEAEDEAALDNESEPESPPGKPII</sequence>
<protein>
    <submittedName>
        <fullName evidence="2">Uncharacterized protein</fullName>
    </submittedName>
</protein>
<reference evidence="2 3" key="1">
    <citation type="submission" date="2018-01" db="EMBL/GenBank/DDBJ databases">
        <title>Genome characterization of the sugarcane-associated fungus Trichoderma ghanense CCMA-1212 and their application in lignocelulose bioconversion.</title>
        <authorList>
            <person name="Steindorff A.S."/>
            <person name="Mendes T.D."/>
            <person name="Vilela E.S.D."/>
            <person name="Rodrigues D.S."/>
            <person name="Formighieri E.F."/>
            <person name="Melo I.S."/>
            <person name="Favaro L.C.L."/>
        </authorList>
    </citation>
    <scope>NUCLEOTIDE SEQUENCE [LARGE SCALE GENOMIC DNA]</scope>
    <source>
        <strain evidence="2 3">CCMA-1212</strain>
    </source>
</reference>